<evidence type="ECO:0000256" key="10">
    <source>
        <dbReference type="ARBA" id="ARBA00022989"/>
    </source>
</evidence>
<dbReference type="OrthoDB" id="9797097at2"/>
<name>A0A2U1AXS8_9BACT</name>
<accession>A0A2U1AXS8</accession>
<evidence type="ECO:0000256" key="14">
    <source>
        <dbReference type="SAM" id="Coils"/>
    </source>
</evidence>
<evidence type="ECO:0000256" key="1">
    <source>
        <dbReference type="ARBA" id="ARBA00000085"/>
    </source>
</evidence>
<dbReference type="CDD" id="cd17546">
    <property type="entry name" value="REC_hyHK_CKI1_RcsC-like"/>
    <property type="match status" value="1"/>
</dbReference>
<keyword evidence="4 13" id="KW-0597">Phosphoprotein</keyword>
<dbReference type="InterPro" id="IPR003594">
    <property type="entry name" value="HATPase_dom"/>
</dbReference>
<evidence type="ECO:0000256" key="4">
    <source>
        <dbReference type="ARBA" id="ARBA00022553"/>
    </source>
</evidence>
<dbReference type="EC" id="2.7.13.3" evidence="3"/>
<reference evidence="20 21" key="1">
    <citation type="submission" date="2018-04" db="EMBL/GenBank/DDBJ databases">
        <title>Genomic Encyclopedia of Type Strains, Phase IV (KMG-IV): sequencing the most valuable type-strain genomes for metagenomic binning, comparative biology and taxonomic classification.</title>
        <authorList>
            <person name="Goeker M."/>
        </authorList>
    </citation>
    <scope>NUCLEOTIDE SEQUENCE [LARGE SCALE GENOMIC DNA]</scope>
    <source>
        <strain evidence="20 21">DSM 100231</strain>
    </source>
</reference>
<keyword evidence="5" id="KW-0808">Transferase</keyword>
<dbReference type="SUPFAM" id="SSF52172">
    <property type="entry name" value="CheY-like"/>
    <property type="match status" value="1"/>
</dbReference>
<dbReference type="InterPro" id="IPR000700">
    <property type="entry name" value="PAS-assoc_C"/>
</dbReference>
<dbReference type="PROSITE" id="PS50112">
    <property type="entry name" value="PAS"/>
    <property type="match status" value="1"/>
</dbReference>
<dbReference type="SMART" id="SM00091">
    <property type="entry name" value="PAS"/>
    <property type="match status" value="1"/>
</dbReference>
<evidence type="ECO:0000256" key="7">
    <source>
        <dbReference type="ARBA" id="ARBA00022741"/>
    </source>
</evidence>
<dbReference type="SUPFAM" id="SSF55874">
    <property type="entry name" value="ATPase domain of HSP90 chaperone/DNA topoisomerase II/histidine kinase"/>
    <property type="match status" value="1"/>
</dbReference>
<evidence type="ECO:0000256" key="2">
    <source>
        <dbReference type="ARBA" id="ARBA00004370"/>
    </source>
</evidence>
<dbReference type="InterPro" id="IPR004358">
    <property type="entry name" value="Sig_transdc_His_kin-like_C"/>
</dbReference>
<dbReference type="InterPro" id="IPR011006">
    <property type="entry name" value="CheY-like_superfamily"/>
</dbReference>
<dbReference type="SMART" id="SM00387">
    <property type="entry name" value="HATPase_c"/>
    <property type="match status" value="1"/>
</dbReference>
<dbReference type="SUPFAM" id="SSF47384">
    <property type="entry name" value="Homodimeric domain of signal transducing histidine kinase"/>
    <property type="match status" value="1"/>
</dbReference>
<dbReference type="Pfam" id="PF00512">
    <property type="entry name" value="HisKA"/>
    <property type="match status" value="1"/>
</dbReference>
<dbReference type="PROSITE" id="PS50885">
    <property type="entry name" value="HAMP"/>
    <property type="match status" value="1"/>
</dbReference>
<feature type="domain" description="HAMP" evidence="19">
    <location>
        <begin position="2"/>
        <end position="55"/>
    </location>
</feature>
<keyword evidence="6" id="KW-0812">Transmembrane</keyword>
<dbReference type="PANTHER" id="PTHR45339:SF1">
    <property type="entry name" value="HYBRID SIGNAL TRANSDUCTION HISTIDINE KINASE J"/>
    <property type="match status" value="1"/>
</dbReference>
<dbReference type="PRINTS" id="PR00344">
    <property type="entry name" value="BCTRLSENSOR"/>
</dbReference>
<evidence type="ECO:0000259" key="17">
    <source>
        <dbReference type="PROSITE" id="PS50112"/>
    </source>
</evidence>
<feature type="domain" description="PAS" evidence="17">
    <location>
        <begin position="56"/>
        <end position="126"/>
    </location>
</feature>
<dbReference type="Pfam" id="PF02518">
    <property type="entry name" value="HATPase_c"/>
    <property type="match status" value="1"/>
</dbReference>
<keyword evidence="10" id="KW-1133">Transmembrane helix</keyword>
<dbReference type="PROSITE" id="PS50110">
    <property type="entry name" value="RESPONSE_REGULATORY"/>
    <property type="match status" value="1"/>
</dbReference>
<dbReference type="Pfam" id="PF13426">
    <property type="entry name" value="PAS_9"/>
    <property type="match status" value="1"/>
</dbReference>
<dbReference type="CDD" id="cd00082">
    <property type="entry name" value="HisKA"/>
    <property type="match status" value="1"/>
</dbReference>
<evidence type="ECO:0000259" key="19">
    <source>
        <dbReference type="PROSITE" id="PS50885"/>
    </source>
</evidence>
<feature type="modified residue" description="4-aspartylphosphate" evidence="13">
    <location>
        <position position="496"/>
    </location>
</feature>
<dbReference type="GO" id="GO:0005524">
    <property type="term" value="F:ATP binding"/>
    <property type="evidence" value="ECO:0007669"/>
    <property type="project" value="UniProtKB-KW"/>
</dbReference>
<dbReference type="GO" id="GO:0016020">
    <property type="term" value="C:membrane"/>
    <property type="evidence" value="ECO:0007669"/>
    <property type="project" value="UniProtKB-SubCell"/>
</dbReference>
<keyword evidence="21" id="KW-1185">Reference proteome</keyword>
<proteinExistence type="predicted"/>
<evidence type="ECO:0000256" key="12">
    <source>
        <dbReference type="ARBA" id="ARBA00023136"/>
    </source>
</evidence>
<dbReference type="FunFam" id="1.10.287.130:FF:000004">
    <property type="entry name" value="Ethylene receptor 1"/>
    <property type="match status" value="1"/>
</dbReference>
<dbReference type="InterPro" id="IPR005467">
    <property type="entry name" value="His_kinase_dom"/>
</dbReference>
<keyword evidence="7" id="KW-0547">Nucleotide-binding</keyword>
<dbReference type="PANTHER" id="PTHR45339">
    <property type="entry name" value="HYBRID SIGNAL TRANSDUCTION HISTIDINE KINASE J"/>
    <property type="match status" value="1"/>
</dbReference>
<dbReference type="EMBL" id="QEKI01000005">
    <property type="protein sequence ID" value="PVY41236.1"/>
    <property type="molecule type" value="Genomic_DNA"/>
</dbReference>
<dbReference type="SMART" id="SM00448">
    <property type="entry name" value="REC"/>
    <property type="match status" value="1"/>
</dbReference>
<dbReference type="PROSITE" id="PS50109">
    <property type="entry name" value="HIS_KIN"/>
    <property type="match status" value="1"/>
</dbReference>
<evidence type="ECO:0000313" key="20">
    <source>
        <dbReference type="EMBL" id="PVY41236.1"/>
    </source>
</evidence>
<evidence type="ECO:0000259" key="15">
    <source>
        <dbReference type="PROSITE" id="PS50109"/>
    </source>
</evidence>
<protein>
    <recommendedName>
        <fullName evidence="3">histidine kinase</fullName>
        <ecNumber evidence="3">2.7.13.3</ecNumber>
    </recommendedName>
</protein>
<dbReference type="InterPro" id="IPR001789">
    <property type="entry name" value="Sig_transdc_resp-reg_receiver"/>
</dbReference>
<dbReference type="InterPro" id="IPR003661">
    <property type="entry name" value="HisK_dim/P_dom"/>
</dbReference>
<dbReference type="FunFam" id="3.30.565.10:FF:000010">
    <property type="entry name" value="Sensor histidine kinase RcsC"/>
    <property type="match status" value="1"/>
</dbReference>
<dbReference type="Gene3D" id="3.30.450.20">
    <property type="entry name" value="PAS domain"/>
    <property type="match status" value="1"/>
</dbReference>
<evidence type="ECO:0000256" key="9">
    <source>
        <dbReference type="ARBA" id="ARBA00022840"/>
    </source>
</evidence>
<gene>
    <name evidence="20" type="ORF">C8E01_105164</name>
</gene>
<dbReference type="SMART" id="SM00388">
    <property type="entry name" value="HisKA"/>
    <property type="match status" value="1"/>
</dbReference>
<evidence type="ECO:0000256" key="8">
    <source>
        <dbReference type="ARBA" id="ARBA00022777"/>
    </source>
</evidence>
<keyword evidence="8" id="KW-0418">Kinase</keyword>
<dbReference type="CDD" id="cd00130">
    <property type="entry name" value="PAS"/>
    <property type="match status" value="1"/>
</dbReference>
<keyword evidence="14" id="KW-0175">Coiled coil</keyword>
<dbReference type="Pfam" id="PF00072">
    <property type="entry name" value="Response_reg"/>
    <property type="match status" value="1"/>
</dbReference>
<dbReference type="RefSeq" id="WP_116543181.1">
    <property type="nucleotide sequence ID" value="NZ_QEKI01000005.1"/>
</dbReference>
<dbReference type="InterPro" id="IPR003660">
    <property type="entry name" value="HAMP_dom"/>
</dbReference>
<dbReference type="PROSITE" id="PS50113">
    <property type="entry name" value="PAC"/>
    <property type="match status" value="1"/>
</dbReference>
<feature type="domain" description="PAC" evidence="18">
    <location>
        <begin position="129"/>
        <end position="181"/>
    </location>
</feature>
<dbReference type="Gene3D" id="3.30.565.10">
    <property type="entry name" value="Histidine kinase-like ATPase, C-terminal domain"/>
    <property type="match status" value="1"/>
</dbReference>
<dbReference type="Proteomes" id="UP000245466">
    <property type="component" value="Unassembled WGS sequence"/>
</dbReference>
<keyword evidence="12" id="KW-0472">Membrane</keyword>
<dbReference type="InterPro" id="IPR000014">
    <property type="entry name" value="PAS"/>
</dbReference>
<comment type="catalytic activity">
    <reaction evidence="1">
        <text>ATP + protein L-histidine = ADP + protein N-phospho-L-histidine.</text>
        <dbReference type="EC" id="2.7.13.3"/>
    </reaction>
</comment>
<dbReference type="Gene3D" id="3.40.50.2300">
    <property type="match status" value="1"/>
</dbReference>
<sequence>MKVLKDRIEEIMILITEVANGNFDYQIETSDTGDEMDAVIAGINMLGQELKSSTVSRDFMQSIYRGVVDMLLILNPDFTIRSVNESVEEALGYRQDELRGKHLSILLTSEDVPKMVSLMEQCRSQDKCLNKELLFKTKQHGEIPVSCSFSHIRDSHQEIDGVMIVAKDITELKQNEKALRKAKRKAEEANEAKSNFLSSMSHEIRTPLNGIMGFTDLLLNTGLTDTQKQYINLIKTSGTTLTKLLNDILDLHRVEQNKIYLEAIPFELREGLEGSLRPYRHLAETKGLKFSCSFDASVPQWAIGDPTRISQVVVNLVSNAIKFTEEGSIDVLFKSEQLPEDEFLLYCSVSDTGIGIPAGKQKMVFDSFTQSDQSTSRKYGGSGLGLAISKKLARLLQGDLQVISPLPGQQKGSLFWFTIRLKHMQTRQPAQQEVADDSNYRVPEGKHLLIVDDNEINVMLLQTVLENHGAQVTTAFSGQEAIDLVHAQHFDLIFMDVQMPGISGLEAARILRQEKYDTPIIAFSASAYSTDIENSLASGMNDYLCKPFEQSDLLGLLRKWV</sequence>
<evidence type="ECO:0000256" key="11">
    <source>
        <dbReference type="ARBA" id="ARBA00023012"/>
    </source>
</evidence>
<evidence type="ECO:0000256" key="3">
    <source>
        <dbReference type="ARBA" id="ARBA00012438"/>
    </source>
</evidence>
<dbReference type="InterPro" id="IPR035965">
    <property type="entry name" value="PAS-like_dom_sf"/>
</dbReference>
<evidence type="ECO:0000256" key="5">
    <source>
        <dbReference type="ARBA" id="ARBA00022679"/>
    </source>
</evidence>
<comment type="caution">
    <text evidence="20">The sequence shown here is derived from an EMBL/GenBank/DDBJ whole genome shotgun (WGS) entry which is preliminary data.</text>
</comment>
<dbReference type="GO" id="GO:0000155">
    <property type="term" value="F:phosphorelay sensor kinase activity"/>
    <property type="evidence" value="ECO:0007669"/>
    <property type="project" value="InterPro"/>
</dbReference>
<evidence type="ECO:0000256" key="6">
    <source>
        <dbReference type="ARBA" id="ARBA00022692"/>
    </source>
</evidence>
<dbReference type="InterPro" id="IPR036890">
    <property type="entry name" value="HATPase_C_sf"/>
</dbReference>
<comment type="subcellular location">
    <subcellularLocation>
        <location evidence="2">Membrane</location>
    </subcellularLocation>
</comment>
<dbReference type="SUPFAM" id="SSF55785">
    <property type="entry name" value="PYP-like sensor domain (PAS domain)"/>
    <property type="match status" value="1"/>
</dbReference>
<evidence type="ECO:0000259" key="18">
    <source>
        <dbReference type="PROSITE" id="PS50113"/>
    </source>
</evidence>
<dbReference type="CDD" id="cd16922">
    <property type="entry name" value="HATPase_EvgS-ArcB-TorS-like"/>
    <property type="match status" value="1"/>
</dbReference>
<dbReference type="InterPro" id="IPR036097">
    <property type="entry name" value="HisK_dim/P_sf"/>
</dbReference>
<organism evidence="20 21">
    <name type="scientific">Pontibacter virosus</name>
    <dbReference type="NCBI Taxonomy" id="1765052"/>
    <lineage>
        <taxon>Bacteria</taxon>
        <taxon>Pseudomonadati</taxon>
        <taxon>Bacteroidota</taxon>
        <taxon>Cytophagia</taxon>
        <taxon>Cytophagales</taxon>
        <taxon>Hymenobacteraceae</taxon>
        <taxon>Pontibacter</taxon>
    </lineage>
</organism>
<dbReference type="Gene3D" id="1.10.287.130">
    <property type="match status" value="1"/>
</dbReference>
<evidence type="ECO:0000256" key="13">
    <source>
        <dbReference type="PROSITE-ProRule" id="PRU00169"/>
    </source>
</evidence>
<keyword evidence="9" id="KW-0067">ATP-binding</keyword>
<feature type="domain" description="Response regulatory" evidence="16">
    <location>
        <begin position="447"/>
        <end position="561"/>
    </location>
</feature>
<feature type="coiled-coil region" evidence="14">
    <location>
        <begin position="169"/>
        <end position="199"/>
    </location>
</feature>
<evidence type="ECO:0000259" key="16">
    <source>
        <dbReference type="PROSITE" id="PS50110"/>
    </source>
</evidence>
<evidence type="ECO:0000313" key="21">
    <source>
        <dbReference type="Proteomes" id="UP000245466"/>
    </source>
</evidence>
<dbReference type="NCBIfam" id="TIGR00229">
    <property type="entry name" value="sensory_box"/>
    <property type="match status" value="1"/>
</dbReference>
<dbReference type="AlphaFoldDB" id="A0A2U1AXS8"/>
<feature type="domain" description="Histidine kinase" evidence="15">
    <location>
        <begin position="199"/>
        <end position="423"/>
    </location>
</feature>
<keyword evidence="11" id="KW-0902">Two-component regulatory system</keyword>